<sequence>MDTSSTAVEWILSEVLRHPVVMKKLQNEMERVVGRNRMVEEMDLEYLDMVIKEGFRLRPVAPLLIPHESIEDCRVVIFIYVKDPDY</sequence>
<dbReference type="EMBL" id="JBANQN010000004">
    <property type="protein sequence ID" value="KAK6791744.1"/>
    <property type="molecule type" value="Genomic_DNA"/>
</dbReference>
<protein>
    <recommendedName>
        <fullName evidence="12">Cytochrome P450</fullName>
    </recommendedName>
</protein>
<dbReference type="InterPro" id="IPR036396">
    <property type="entry name" value="Cyt_P450_sf"/>
</dbReference>
<keyword evidence="7" id="KW-0408">Iron</keyword>
<evidence type="ECO:0000313" key="11">
    <source>
        <dbReference type="Proteomes" id="UP001371456"/>
    </source>
</evidence>
<comment type="similarity">
    <text evidence="3">Belongs to the cytochrome P450 family.</text>
</comment>
<dbReference type="AlphaFoldDB" id="A0AAN8TQ56"/>
<keyword evidence="5" id="KW-0479">Metal-binding</keyword>
<dbReference type="GO" id="GO:0020037">
    <property type="term" value="F:heme binding"/>
    <property type="evidence" value="ECO:0007669"/>
    <property type="project" value="InterPro"/>
</dbReference>
<evidence type="ECO:0000256" key="8">
    <source>
        <dbReference type="ARBA" id="ARBA00023033"/>
    </source>
</evidence>
<evidence type="ECO:0000256" key="3">
    <source>
        <dbReference type="ARBA" id="ARBA00010617"/>
    </source>
</evidence>
<dbReference type="GO" id="GO:0016020">
    <property type="term" value="C:membrane"/>
    <property type="evidence" value="ECO:0007669"/>
    <property type="project" value="UniProtKB-SubCell"/>
</dbReference>
<evidence type="ECO:0000313" key="10">
    <source>
        <dbReference type="EMBL" id="KAK6791744.1"/>
    </source>
</evidence>
<evidence type="ECO:0008006" key="12">
    <source>
        <dbReference type="Google" id="ProtNLM"/>
    </source>
</evidence>
<keyword evidence="9" id="KW-0472">Membrane</keyword>
<dbReference type="GO" id="GO:0016705">
    <property type="term" value="F:oxidoreductase activity, acting on paired donors, with incorporation or reduction of molecular oxygen"/>
    <property type="evidence" value="ECO:0007669"/>
    <property type="project" value="InterPro"/>
</dbReference>
<keyword evidence="11" id="KW-1185">Reference proteome</keyword>
<dbReference type="Gene3D" id="1.10.630.10">
    <property type="entry name" value="Cytochrome P450"/>
    <property type="match status" value="1"/>
</dbReference>
<dbReference type="GO" id="GO:0004497">
    <property type="term" value="F:monooxygenase activity"/>
    <property type="evidence" value="ECO:0007669"/>
    <property type="project" value="UniProtKB-KW"/>
</dbReference>
<dbReference type="SUPFAM" id="SSF48264">
    <property type="entry name" value="Cytochrome P450"/>
    <property type="match status" value="1"/>
</dbReference>
<dbReference type="PANTHER" id="PTHR47943:SF7">
    <property type="entry name" value="CYTOCHROME P450"/>
    <property type="match status" value="1"/>
</dbReference>
<comment type="cofactor">
    <cofactor evidence="1">
        <name>heme</name>
        <dbReference type="ChEBI" id="CHEBI:30413"/>
    </cofactor>
</comment>
<evidence type="ECO:0000256" key="9">
    <source>
        <dbReference type="ARBA" id="ARBA00023136"/>
    </source>
</evidence>
<keyword evidence="8" id="KW-0503">Monooxygenase</keyword>
<keyword evidence="4" id="KW-0349">Heme</keyword>
<evidence type="ECO:0000256" key="1">
    <source>
        <dbReference type="ARBA" id="ARBA00001971"/>
    </source>
</evidence>
<evidence type="ECO:0000256" key="6">
    <source>
        <dbReference type="ARBA" id="ARBA00023002"/>
    </source>
</evidence>
<proteinExistence type="inferred from homology"/>
<dbReference type="Pfam" id="PF00067">
    <property type="entry name" value="p450"/>
    <property type="match status" value="1"/>
</dbReference>
<reference evidence="10 11" key="1">
    <citation type="submission" date="2024-02" db="EMBL/GenBank/DDBJ databases">
        <title>de novo genome assembly of Solanum bulbocastanum strain 11H21.</title>
        <authorList>
            <person name="Hosaka A.J."/>
        </authorList>
    </citation>
    <scope>NUCLEOTIDE SEQUENCE [LARGE SCALE GENOMIC DNA]</scope>
    <source>
        <tissue evidence="10">Young leaves</tissue>
    </source>
</reference>
<keyword evidence="6" id="KW-0560">Oxidoreductase</keyword>
<evidence type="ECO:0000256" key="5">
    <source>
        <dbReference type="ARBA" id="ARBA00022723"/>
    </source>
</evidence>
<organism evidence="10 11">
    <name type="scientific">Solanum bulbocastanum</name>
    <name type="common">Wild potato</name>
    <dbReference type="NCBI Taxonomy" id="147425"/>
    <lineage>
        <taxon>Eukaryota</taxon>
        <taxon>Viridiplantae</taxon>
        <taxon>Streptophyta</taxon>
        <taxon>Embryophyta</taxon>
        <taxon>Tracheophyta</taxon>
        <taxon>Spermatophyta</taxon>
        <taxon>Magnoliopsida</taxon>
        <taxon>eudicotyledons</taxon>
        <taxon>Gunneridae</taxon>
        <taxon>Pentapetalae</taxon>
        <taxon>asterids</taxon>
        <taxon>lamiids</taxon>
        <taxon>Solanales</taxon>
        <taxon>Solanaceae</taxon>
        <taxon>Solanoideae</taxon>
        <taxon>Solaneae</taxon>
        <taxon>Solanum</taxon>
    </lineage>
</organism>
<comment type="caution">
    <text evidence="10">The sequence shown here is derived from an EMBL/GenBank/DDBJ whole genome shotgun (WGS) entry which is preliminary data.</text>
</comment>
<comment type="subcellular location">
    <subcellularLocation>
        <location evidence="2">Membrane</location>
    </subcellularLocation>
</comment>
<dbReference type="PANTHER" id="PTHR47943">
    <property type="entry name" value="CYTOCHROME P450 93A3-LIKE"/>
    <property type="match status" value="1"/>
</dbReference>
<evidence type="ECO:0000256" key="4">
    <source>
        <dbReference type="ARBA" id="ARBA00022617"/>
    </source>
</evidence>
<gene>
    <name evidence="10" type="ORF">RDI58_010825</name>
</gene>
<dbReference type="InterPro" id="IPR001128">
    <property type="entry name" value="Cyt_P450"/>
</dbReference>
<evidence type="ECO:0000256" key="2">
    <source>
        <dbReference type="ARBA" id="ARBA00004370"/>
    </source>
</evidence>
<dbReference type="InterPro" id="IPR002401">
    <property type="entry name" value="Cyt_P450_E_grp-I"/>
</dbReference>
<accession>A0AAN8TQ56</accession>
<dbReference type="GO" id="GO:0005506">
    <property type="term" value="F:iron ion binding"/>
    <property type="evidence" value="ECO:0007669"/>
    <property type="project" value="InterPro"/>
</dbReference>
<name>A0AAN8TQ56_SOLBU</name>
<dbReference type="Proteomes" id="UP001371456">
    <property type="component" value="Unassembled WGS sequence"/>
</dbReference>
<dbReference type="PRINTS" id="PR00463">
    <property type="entry name" value="EP450I"/>
</dbReference>
<evidence type="ECO:0000256" key="7">
    <source>
        <dbReference type="ARBA" id="ARBA00023004"/>
    </source>
</evidence>